<dbReference type="EMBL" id="HE575324">
    <property type="protein sequence ID" value="CCC94724.1"/>
    <property type="molecule type" value="Genomic_DNA"/>
</dbReference>
<feature type="compositionally biased region" description="Basic residues" evidence="1">
    <location>
        <begin position="39"/>
        <end position="48"/>
    </location>
</feature>
<feature type="region of interest" description="Disordered" evidence="1">
    <location>
        <begin position="36"/>
        <end position="56"/>
    </location>
</feature>
<organism evidence="2">
    <name type="scientific">Trypanosoma congolense (strain IL3000)</name>
    <dbReference type="NCBI Taxonomy" id="1068625"/>
    <lineage>
        <taxon>Eukaryota</taxon>
        <taxon>Discoba</taxon>
        <taxon>Euglenozoa</taxon>
        <taxon>Kinetoplastea</taxon>
        <taxon>Metakinetoplastina</taxon>
        <taxon>Trypanosomatida</taxon>
        <taxon>Trypanosomatidae</taxon>
        <taxon>Trypanosoma</taxon>
        <taxon>Nannomonas</taxon>
    </lineage>
</organism>
<proteinExistence type="predicted"/>
<accession>G0UZA5</accession>
<protein>
    <submittedName>
        <fullName evidence="2">Uncharacterized protein</fullName>
    </submittedName>
</protein>
<reference evidence="2" key="1">
    <citation type="journal article" date="2012" name="Proc. Natl. Acad. Sci. U.S.A.">
        <title>Antigenic diversity is generated by distinct evolutionary mechanisms in African trypanosome species.</title>
        <authorList>
            <person name="Jackson A.P."/>
            <person name="Berry A."/>
            <person name="Aslett M."/>
            <person name="Allison H.C."/>
            <person name="Burton P."/>
            <person name="Vavrova-Anderson J."/>
            <person name="Brown R."/>
            <person name="Browne H."/>
            <person name="Corton N."/>
            <person name="Hauser H."/>
            <person name="Gamble J."/>
            <person name="Gilderthorp R."/>
            <person name="Marcello L."/>
            <person name="McQuillan J."/>
            <person name="Otto T.D."/>
            <person name="Quail M.A."/>
            <person name="Sanders M.J."/>
            <person name="van Tonder A."/>
            <person name="Ginger M.L."/>
            <person name="Field M.C."/>
            <person name="Barry J.D."/>
            <person name="Hertz-Fowler C."/>
            <person name="Berriman M."/>
        </authorList>
    </citation>
    <scope>NUCLEOTIDE SEQUENCE</scope>
    <source>
        <strain evidence="2">IL3000</strain>
    </source>
</reference>
<sequence>MVSRTPNVFVKSVSRSFSRDSVDVTRSHLSTRIILNSRKEKKRKKGRRKEGSANRKIRTVIHGKTNIVAILFSHTEITIKEKYGGGALSIPFRGHTTPPAAATLYRRNERRNTTPLEVERYPYQKEKEKRVRMRA</sequence>
<dbReference type="AlphaFoldDB" id="G0UZA5"/>
<name>G0UZA5_TRYCI</name>
<evidence type="ECO:0000313" key="2">
    <source>
        <dbReference type="EMBL" id="CCC94724.1"/>
    </source>
</evidence>
<evidence type="ECO:0000256" key="1">
    <source>
        <dbReference type="SAM" id="MobiDB-lite"/>
    </source>
</evidence>
<gene>
    <name evidence="2" type="ORF">TCIL3000_11_1070</name>
</gene>